<sequence length="275" mass="30547">MENLLADVEALVLGLAPAAAVFALLALVLKRRRILSALRNSWRETLTNLGLIALSSIVLGAAFHFVEQNASAHLALFPQLAATWDALPQVWLLVLALLIDDFIVYWRHRFEHMPLWWPVHAVHHSDEAITWLTLQRKHPLGKLLGLLVDAAPLIILGFPLWVIAASAFIRTWWGYFIHADLPWTLGPLGRVLLSPAAHRMHHIDDEELMGRNYGGFFTLWDRVFGTWDDAAEHVGCRTGIAGGSKHLGGELLRPFAAWFGKPAKPPASGQAQAEA</sequence>
<keyword evidence="4" id="KW-0560">Oxidoreductase</keyword>
<dbReference type="PANTHER" id="PTHR21624:SF1">
    <property type="entry name" value="ALKYLGLYCEROL MONOOXYGENASE"/>
    <property type="match status" value="1"/>
</dbReference>
<evidence type="ECO:0000256" key="5">
    <source>
        <dbReference type="ARBA" id="ARBA00023098"/>
    </source>
</evidence>
<accession>A0A1C7D8S5</accession>
<evidence type="ECO:0000313" key="9">
    <source>
        <dbReference type="EMBL" id="ANU07721.1"/>
    </source>
</evidence>
<dbReference type="RefSeq" id="WP_067787156.1">
    <property type="nucleotide sequence ID" value="NZ_CP016545.1"/>
</dbReference>
<keyword evidence="5" id="KW-0443">Lipid metabolism</keyword>
<dbReference type="Proteomes" id="UP000092698">
    <property type="component" value="Chromosome"/>
</dbReference>
<dbReference type="GO" id="GO:0016020">
    <property type="term" value="C:membrane"/>
    <property type="evidence" value="ECO:0007669"/>
    <property type="project" value="GOC"/>
</dbReference>
<dbReference type="GO" id="GO:0012505">
    <property type="term" value="C:endomembrane system"/>
    <property type="evidence" value="ECO:0007669"/>
    <property type="project" value="UniProtKB-SubCell"/>
</dbReference>
<dbReference type="OrthoDB" id="9770329at2"/>
<reference evidence="9 10" key="1">
    <citation type="submission" date="2016-07" db="EMBL/GenBank/DDBJ databases">
        <title>Complete genome sequence of Altererythrobacter namhicola JCM 16345T, containing esterase-encoding genes.</title>
        <authorList>
            <person name="Cheng H."/>
            <person name="Wu Y.-H."/>
            <person name="Jian S.-L."/>
            <person name="Huo Y.-Y."/>
            <person name="Wang C.-S."/>
            <person name="Xu X.-W."/>
        </authorList>
    </citation>
    <scope>NUCLEOTIDE SEQUENCE [LARGE SCALE GENOMIC DNA]</scope>
    <source>
        <strain evidence="9 10">JCM 16345</strain>
    </source>
</reference>
<keyword evidence="10" id="KW-1185">Reference proteome</keyword>
<dbReference type="GO" id="GO:0050479">
    <property type="term" value="F:glyceryl-ether monooxygenase activity"/>
    <property type="evidence" value="ECO:0007669"/>
    <property type="project" value="TreeGrafter"/>
</dbReference>
<keyword evidence="6 7" id="KW-0472">Membrane</keyword>
<feature type="transmembrane region" description="Helical" evidence="7">
    <location>
        <begin position="49"/>
        <end position="66"/>
    </location>
</feature>
<evidence type="ECO:0000313" key="10">
    <source>
        <dbReference type="Proteomes" id="UP000092698"/>
    </source>
</evidence>
<evidence type="ECO:0000259" key="8">
    <source>
        <dbReference type="Pfam" id="PF04116"/>
    </source>
</evidence>
<dbReference type="Pfam" id="PF04116">
    <property type="entry name" value="FA_hydroxylase"/>
    <property type="match status" value="1"/>
</dbReference>
<gene>
    <name evidence="9" type="ORF">A6F65_01416</name>
</gene>
<dbReference type="STRING" id="645517.A6F65_01416"/>
<dbReference type="PATRIC" id="fig|645517.4.peg.1410"/>
<dbReference type="KEGG" id="anh:A6F65_01416"/>
<comment type="subcellular location">
    <subcellularLocation>
        <location evidence="1">Endomembrane system</location>
        <topology evidence="1">Multi-pass membrane protein</topology>
    </subcellularLocation>
</comment>
<dbReference type="GO" id="GO:0006643">
    <property type="term" value="P:membrane lipid metabolic process"/>
    <property type="evidence" value="ECO:0007669"/>
    <property type="project" value="TreeGrafter"/>
</dbReference>
<evidence type="ECO:0000256" key="7">
    <source>
        <dbReference type="SAM" id="Phobius"/>
    </source>
</evidence>
<feature type="transmembrane region" description="Helical" evidence="7">
    <location>
        <begin position="86"/>
        <end position="106"/>
    </location>
</feature>
<evidence type="ECO:0000256" key="6">
    <source>
        <dbReference type="ARBA" id="ARBA00023136"/>
    </source>
</evidence>
<dbReference type="GO" id="GO:0008610">
    <property type="term" value="P:lipid biosynthetic process"/>
    <property type="evidence" value="ECO:0007669"/>
    <property type="project" value="InterPro"/>
</dbReference>
<proteinExistence type="predicted"/>
<dbReference type="GO" id="GO:0005506">
    <property type="term" value="F:iron ion binding"/>
    <property type="evidence" value="ECO:0007669"/>
    <property type="project" value="InterPro"/>
</dbReference>
<dbReference type="InterPro" id="IPR051689">
    <property type="entry name" value="Sterol_desaturase/TMEM195"/>
</dbReference>
<evidence type="ECO:0000256" key="2">
    <source>
        <dbReference type="ARBA" id="ARBA00022692"/>
    </source>
</evidence>
<protein>
    <submittedName>
        <fullName evidence="9">Fatty acid hydroxylase superfamily protein</fullName>
    </submittedName>
</protein>
<feature type="transmembrane region" description="Helical" evidence="7">
    <location>
        <begin position="143"/>
        <end position="169"/>
    </location>
</feature>
<keyword evidence="2 7" id="KW-0812">Transmembrane</keyword>
<keyword evidence="3 7" id="KW-1133">Transmembrane helix</keyword>
<dbReference type="PANTHER" id="PTHR21624">
    <property type="entry name" value="STEROL DESATURASE-RELATED PROTEIN"/>
    <property type="match status" value="1"/>
</dbReference>
<dbReference type="AlphaFoldDB" id="A0A1C7D8S5"/>
<feature type="domain" description="Fatty acid hydroxylase" evidence="8">
    <location>
        <begin position="94"/>
        <end position="226"/>
    </location>
</feature>
<organism evidence="9 10">
    <name type="scientific">Paraurantiacibacter namhicola</name>
    <dbReference type="NCBI Taxonomy" id="645517"/>
    <lineage>
        <taxon>Bacteria</taxon>
        <taxon>Pseudomonadati</taxon>
        <taxon>Pseudomonadota</taxon>
        <taxon>Alphaproteobacteria</taxon>
        <taxon>Sphingomonadales</taxon>
        <taxon>Erythrobacteraceae</taxon>
        <taxon>Paraurantiacibacter</taxon>
    </lineage>
</organism>
<evidence type="ECO:0000256" key="4">
    <source>
        <dbReference type="ARBA" id="ARBA00023002"/>
    </source>
</evidence>
<feature type="transmembrane region" description="Helical" evidence="7">
    <location>
        <begin position="12"/>
        <end position="29"/>
    </location>
</feature>
<evidence type="ECO:0000256" key="1">
    <source>
        <dbReference type="ARBA" id="ARBA00004127"/>
    </source>
</evidence>
<dbReference type="EMBL" id="CP016545">
    <property type="protein sequence ID" value="ANU07721.1"/>
    <property type="molecule type" value="Genomic_DNA"/>
</dbReference>
<evidence type="ECO:0000256" key="3">
    <source>
        <dbReference type="ARBA" id="ARBA00022989"/>
    </source>
</evidence>
<dbReference type="InterPro" id="IPR006694">
    <property type="entry name" value="Fatty_acid_hydroxylase"/>
</dbReference>
<name>A0A1C7D8S5_9SPHN</name>